<dbReference type="KEGG" id="cinf:CINF_0968"/>
<keyword evidence="3 5" id="KW-0175">Coiled coil</keyword>
<keyword evidence="7" id="KW-0812">Transmembrane</keyword>
<dbReference type="Pfam" id="PF02646">
    <property type="entry name" value="RmuC"/>
    <property type="match status" value="1"/>
</dbReference>
<dbReference type="RefSeq" id="WP_179974689.1">
    <property type="nucleotide sequence ID" value="NZ_CP049075.1"/>
</dbReference>
<accession>A0A7H9CH71</accession>
<evidence type="ECO:0000256" key="6">
    <source>
        <dbReference type="SAM" id="MobiDB-lite"/>
    </source>
</evidence>
<dbReference type="AlphaFoldDB" id="A0A7H9CH71"/>
<keyword evidence="7" id="KW-0472">Membrane</keyword>
<feature type="coiled-coil region" evidence="5">
    <location>
        <begin position="58"/>
        <end position="131"/>
    </location>
</feature>
<dbReference type="GO" id="GO:0006310">
    <property type="term" value="P:DNA recombination"/>
    <property type="evidence" value="ECO:0007669"/>
    <property type="project" value="UniProtKB-KW"/>
</dbReference>
<name>A0A7H9CH71_9BACT</name>
<keyword evidence="7" id="KW-1133">Transmembrane helix</keyword>
<keyword evidence="4" id="KW-0233">DNA recombination</keyword>
<evidence type="ECO:0000256" key="3">
    <source>
        <dbReference type="ARBA" id="ARBA00023054"/>
    </source>
</evidence>
<dbReference type="PANTHER" id="PTHR30563:SF0">
    <property type="entry name" value="DNA RECOMBINATION PROTEIN RMUC"/>
    <property type="match status" value="1"/>
</dbReference>
<dbReference type="PANTHER" id="PTHR30563">
    <property type="entry name" value="DNA RECOMBINATION PROTEIN RMUC"/>
    <property type="match status" value="1"/>
</dbReference>
<proteinExistence type="inferred from homology"/>
<evidence type="ECO:0000256" key="4">
    <source>
        <dbReference type="ARBA" id="ARBA00023172"/>
    </source>
</evidence>
<feature type="region of interest" description="Disordered" evidence="6">
    <location>
        <begin position="516"/>
        <end position="556"/>
    </location>
</feature>
<feature type="compositionally biased region" description="Polar residues" evidence="6">
    <location>
        <begin position="516"/>
        <end position="527"/>
    </location>
</feature>
<sequence>MDLVLFITLCVAAIAIIALGVLLGQYFNLDKKYKILEKFGNELSMQNMTLEANIKHKDEMLNEQKARYEKDLSDLNVNLSKFYEANLQKVSAELLNLNAKEISQHSSNIVSEVLEKEIKPLREAMDKYSKENVRLNAIFDANFQALSKATDEIGKKTAQLASALRGNKKIVGTWGETQLELVLENSGLKEGQNYQKQVYYVDDDGKKRFLDVVVDFGVNKKAVIDAKCSLVHYLDYINASDNDAKITAIKELAKDLKNHIDILAPKDYQKYSKDVYDYVFMFIPNENILQLAMQSNSNLYQYAYEKGIFLTTPLTMLMALRTVYLCWQNLKMDENSRQILELAGNLYDKFYGFVLDFDTIERNISTLSKTYENAKNKLSTGKGNVIKRIEDLRYLGARASKDKSLKDKIDYGDECEIVEINPQNEDKNIANLEFSSNASVNDEGFLAPKSNLNEISNNTTSLNSDILNDDANEQKASSQNNLASQNIQIEMLNKSKQNEEEVKTIRKKGFKICEPNEQNQNLQASDESSSKRNLKTRQSKQNAQLNGAAFSISDAN</sequence>
<evidence type="ECO:0000256" key="1">
    <source>
        <dbReference type="ARBA" id="ARBA00003416"/>
    </source>
</evidence>
<organism evidence="8 9">
    <name type="scientific">Candidatus Campylobacter infans</name>
    <dbReference type="NCBI Taxonomy" id="2561898"/>
    <lineage>
        <taxon>Bacteria</taxon>
        <taxon>Pseudomonadati</taxon>
        <taxon>Campylobacterota</taxon>
        <taxon>Epsilonproteobacteria</taxon>
        <taxon>Campylobacterales</taxon>
        <taxon>Campylobacteraceae</taxon>
        <taxon>Campylobacter</taxon>
    </lineage>
</organism>
<comment type="similarity">
    <text evidence="2">Belongs to the RmuC family.</text>
</comment>
<reference evidence="8 9" key="1">
    <citation type="submission" date="2020-02" db="EMBL/GenBank/DDBJ databases">
        <title>Complete genome sequence of the novel Campylobacter species Candidatus Campylobacter infans.</title>
        <authorList>
            <person name="Duim B."/>
            <person name="Zomer A."/>
            <person name="van der Graaf L."/>
            <person name="Wagenaar J."/>
        </authorList>
    </citation>
    <scope>NUCLEOTIDE SEQUENCE [LARGE SCALE GENOMIC DNA]</scope>
    <source>
        <strain evidence="8 9">19S00001</strain>
    </source>
</reference>
<dbReference type="InterPro" id="IPR003798">
    <property type="entry name" value="DNA_recombination_RmuC"/>
</dbReference>
<comment type="function">
    <text evidence="1">Involved in DNA recombination.</text>
</comment>
<evidence type="ECO:0000313" key="9">
    <source>
        <dbReference type="Proteomes" id="UP000509414"/>
    </source>
</evidence>
<evidence type="ECO:0000256" key="7">
    <source>
        <dbReference type="SAM" id="Phobius"/>
    </source>
</evidence>
<protein>
    <submittedName>
        <fullName evidence="8">DNA recombination protein</fullName>
    </submittedName>
</protein>
<keyword evidence="9" id="KW-1185">Reference proteome</keyword>
<dbReference type="EMBL" id="CP049075">
    <property type="protein sequence ID" value="QLI05473.1"/>
    <property type="molecule type" value="Genomic_DNA"/>
</dbReference>
<evidence type="ECO:0000313" key="8">
    <source>
        <dbReference type="EMBL" id="QLI05473.1"/>
    </source>
</evidence>
<dbReference type="Proteomes" id="UP000509414">
    <property type="component" value="Chromosome"/>
</dbReference>
<feature type="transmembrane region" description="Helical" evidence="7">
    <location>
        <begin position="6"/>
        <end position="29"/>
    </location>
</feature>
<evidence type="ECO:0000256" key="2">
    <source>
        <dbReference type="ARBA" id="ARBA00009840"/>
    </source>
</evidence>
<gene>
    <name evidence="8" type="primary">rmuC</name>
    <name evidence="8" type="ORF">CINF_0968</name>
</gene>
<evidence type="ECO:0000256" key="5">
    <source>
        <dbReference type="SAM" id="Coils"/>
    </source>
</evidence>